<dbReference type="Pfam" id="PF13185">
    <property type="entry name" value="GAF_2"/>
    <property type="match status" value="1"/>
</dbReference>
<dbReference type="Gene3D" id="1.10.10.10">
    <property type="entry name" value="Winged helix-like DNA-binding domain superfamily/Winged helix DNA-binding domain"/>
    <property type="match status" value="1"/>
</dbReference>
<dbReference type="SUPFAM" id="SSF55781">
    <property type="entry name" value="GAF domain-like"/>
    <property type="match status" value="1"/>
</dbReference>
<evidence type="ECO:0000313" key="6">
    <source>
        <dbReference type="EMBL" id="RJL23902.1"/>
    </source>
</evidence>
<dbReference type="Proteomes" id="UP000265768">
    <property type="component" value="Unassembled WGS sequence"/>
</dbReference>
<proteinExistence type="predicted"/>
<keyword evidence="2" id="KW-0418">Kinase</keyword>
<keyword evidence="1" id="KW-0808">Transferase</keyword>
<accession>A0A3A4AWU4</accession>
<gene>
    <name evidence="6" type="ORF">D5H75_31170</name>
</gene>
<evidence type="ECO:0000256" key="3">
    <source>
        <dbReference type="ARBA" id="ARBA00023015"/>
    </source>
</evidence>
<feature type="domain" description="ANTAR" evidence="5">
    <location>
        <begin position="174"/>
        <end position="235"/>
    </location>
</feature>
<dbReference type="Gene3D" id="3.30.450.40">
    <property type="match status" value="1"/>
</dbReference>
<protein>
    <submittedName>
        <fullName evidence="6">ANTAR domain-containing protein</fullName>
    </submittedName>
</protein>
<dbReference type="OrthoDB" id="3683444at2"/>
<keyword evidence="7" id="KW-1185">Reference proteome</keyword>
<dbReference type="EMBL" id="QZEY01000017">
    <property type="protein sequence ID" value="RJL23902.1"/>
    <property type="molecule type" value="Genomic_DNA"/>
</dbReference>
<sequence length="245" mass="26502">MGGPLAPGWDQLLARTFVALADTLVTDFDVIDLMQMLSERSVELLGVEAAGLLLTDRRGHLRVMAASSEQSRLLELFQLQNEQGPCLDAFKTGRPVHCADLGGPEGRRWPRFAEQAHEYGFVAVSALPMRLREQVIGALNLFRAVPGPLTPEMVGLGQALADVATVGLLQARALQHANVLIEQLQTALNSRIVIEQAKGVLAQRHDLSMEQAFAALRAHARSHNLKLTDVARAVVAGEVQLPGSV</sequence>
<dbReference type="SUPFAM" id="SSF52172">
    <property type="entry name" value="CheY-like"/>
    <property type="match status" value="1"/>
</dbReference>
<dbReference type="AlphaFoldDB" id="A0A3A4AWU4"/>
<dbReference type="PIRSF" id="PIRSF036625">
    <property type="entry name" value="GAF_ANTAR"/>
    <property type="match status" value="1"/>
</dbReference>
<dbReference type="InterPro" id="IPR029016">
    <property type="entry name" value="GAF-like_dom_sf"/>
</dbReference>
<comment type="caution">
    <text evidence="6">The sequence shown here is derived from an EMBL/GenBank/DDBJ whole genome shotgun (WGS) entry which is preliminary data.</text>
</comment>
<dbReference type="PROSITE" id="PS50921">
    <property type="entry name" value="ANTAR"/>
    <property type="match status" value="1"/>
</dbReference>
<reference evidence="6 7" key="1">
    <citation type="submission" date="2018-09" db="EMBL/GenBank/DDBJ databases">
        <title>YIM 75507 draft genome.</title>
        <authorList>
            <person name="Tang S."/>
            <person name="Feng Y."/>
        </authorList>
    </citation>
    <scope>NUCLEOTIDE SEQUENCE [LARGE SCALE GENOMIC DNA]</scope>
    <source>
        <strain evidence="6 7">YIM 75507</strain>
    </source>
</reference>
<dbReference type="InterPro" id="IPR005561">
    <property type="entry name" value="ANTAR"/>
</dbReference>
<dbReference type="Pfam" id="PF03861">
    <property type="entry name" value="ANTAR"/>
    <property type="match status" value="1"/>
</dbReference>
<evidence type="ECO:0000313" key="7">
    <source>
        <dbReference type="Proteomes" id="UP000265768"/>
    </source>
</evidence>
<dbReference type="RefSeq" id="WP_119930158.1">
    <property type="nucleotide sequence ID" value="NZ_QZEY01000017.1"/>
</dbReference>
<dbReference type="InterPro" id="IPR011006">
    <property type="entry name" value="CheY-like_superfamily"/>
</dbReference>
<dbReference type="SMART" id="SM00065">
    <property type="entry name" value="GAF"/>
    <property type="match status" value="1"/>
</dbReference>
<evidence type="ECO:0000256" key="4">
    <source>
        <dbReference type="ARBA" id="ARBA00023163"/>
    </source>
</evidence>
<evidence type="ECO:0000256" key="2">
    <source>
        <dbReference type="ARBA" id="ARBA00022777"/>
    </source>
</evidence>
<evidence type="ECO:0000256" key="1">
    <source>
        <dbReference type="ARBA" id="ARBA00022679"/>
    </source>
</evidence>
<dbReference type="InterPro" id="IPR003018">
    <property type="entry name" value="GAF"/>
</dbReference>
<keyword evidence="4" id="KW-0804">Transcription</keyword>
<keyword evidence="3" id="KW-0805">Transcription regulation</keyword>
<dbReference type="GO" id="GO:0016301">
    <property type="term" value="F:kinase activity"/>
    <property type="evidence" value="ECO:0007669"/>
    <property type="project" value="UniProtKB-KW"/>
</dbReference>
<dbReference type="SMART" id="SM01012">
    <property type="entry name" value="ANTAR"/>
    <property type="match status" value="1"/>
</dbReference>
<evidence type="ECO:0000259" key="5">
    <source>
        <dbReference type="PROSITE" id="PS50921"/>
    </source>
</evidence>
<dbReference type="InterPro" id="IPR012074">
    <property type="entry name" value="GAF_ANTAR"/>
</dbReference>
<dbReference type="InterPro" id="IPR036388">
    <property type="entry name" value="WH-like_DNA-bd_sf"/>
</dbReference>
<dbReference type="GO" id="GO:0003723">
    <property type="term" value="F:RNA binding"/>
    <property type="evidence" value="ECO:0007669"/>
    <property type="project" value="InterPro"/>
</dbReference>
<organism evidence="6 7">
    <name type="scientific">Bailinhaonella thermotolerans</name>
    <dbReference type="NCBI Taxonomy" id="1070861"/>
    <lineage>
        <taxon>Bacteria</taxon>
        <taxon>Bacillati</taxon>
        <taxon>Actinomycetota</taxon>
        <taxon>Actinomycetes</taxon>
        <taxon>Streptosporangiales</taxon>
        <taxon>Streptosporangiaceae</taxon>
        <taxon>Bailinhaonella</taxon>
    </lineage>
</organism>
<name>A0A3A4AWU4_9ACTN</name>